<gene>
    <name evidence="2" type="ORF">EDC35_102305</name>
</gene>
<protein>
    <recommendedName>
        <fullName evidence="4">Nucleoside 2-deoxyribosyltransferase</fullName>
    </recommendedName>
</protein>
<feature type="compositionally biased region" description="Polar residues" evidence="1">
    <location>
        <begin position="241"/>
        <end position="261"/>
    </location>
</feature>
<evidence type="ECO:0000256" key="1">
    <source>
        <dbReference type="SAM" id="MobiDB-lite"/>
    </source>
</evidence>
<dbReference type="AlphaFoldDB" id="A0A4R3N2L8"/>
<comment type="caution">
    <text evidence="2">The sequence shown here is derived from an EMBL/GenBank/DDBJ whole genome shotgun (WGS) entry which is preliminary data.</text>
</comment>
<reference evidence="2 3" key="1">
    <citation type="submission" date="2019-03" db="EMBL/GenBank/DDBJ databases">
        <title>Genomic Encyclopedia of Type Strains, Phase IV (KMG-IV): sequencing the most valuable type-strain genomes for metagenomic binning, comparative biology and taxonomic classification.</title>
        <authorList>
            <person name="Goeker M."/>
        </authorList>
    </citation>
    <scope>NUCLEOTIDE SEQUENCE [LARGE SCALE GENOMIC DNA]</scope>
    <source>
        <strain evidence="2 3">DSM 13587</strain>
    </source>
</reference>
<name>A0A4R3N2L8_9GAMM</name>
<organism evidence="2 3">
    <name type="scientific">Thiobaca trueperi</name>
    <dbReference type="NCBI Taxonomy" id="127458"/>
    <lineage>
        <taxon>Bacteria</taxon>
        <taxon>Pseudomonadati</taxon>
        <taxon>Pseudomonadota</taxon>
        <taxon>Gammaproteobacteria</taxon>
        <taxon>Chromatiales</taxon>
        <taxon>Chromatiaceae</taxon>
        <taxon>Thiobaca</taxon>
    </lineage>
</organism>
<keyword evidence="3" id="KW-1185">Reference proteome</keyword>
<dbReference type="RefSeq" id="WP_207896111.1">
    <property type="nucleotide sequence ID" value="NZ_SMAO01000002.1"/>
</dbReference>
<dbReference type="EMBL" id="SMAO01000002">
    <property type="protein sequence ID" value="TCT22974.1"/>
    <property type="molecule type" value="Genomic_DNA"/>
</dbReference>
<proteinExistence type="predicted"/>
<sequence length="261" mass="28865">MLKEKTCFVVMAIGDQEYNGKAITAQDLKSKYDDLIKEAILKASPEISVVRADDISLPGSISSDILTHLMHADYVIADVTYPNPNVYYELGLRHASRPGTIIIRDSSGPKVPFDISHLRHFEYENTATGLKSLASNLKAYFDLSVKNPGRPDNQFLELAKLTKYEFPNYIDEPEEDPVITAIMSLITNPDTAGLLVKAGSGQEVNQAEMLSAIFQNPTVGQNLLKAMLATGHLDQGEIFGKQSQKGLPSRNRPSTSQKRRR</sequence>
<evidence type="ECO:0008006" key="4">
    <source>
        <dbReference type="Google" id="ProtNLM"/>
    </source>
</evidence>
<feature type="region of interest" description="Disordered" evidence="1">
    <location>
        <begin position="239"/>
        <end position="261"/>
    </location>
</feature>
<evidence type="ECO:0000313" key="2">
    <source>
        <dbReference type="EMBL" id="TCT22974.1"/>
    </source>
</evidence>
<accession>A0A4R3N2L8</accession>
<dbReference type="Gene3D" id="3.40.50.450">
    <property type="match status" value="1"/>
</dbReference>
<dbReference type="Proteomes" id="UP000295717">
    <property type="component" value="Unassembled WGS sequence"/>
</dbReference>
<evidence type="ECO:0000313" key="3">
    <source>
        <dbReference type="Proteomes" id="UP000295717"/>
    </source>
</evidence>